<dbReference type="Proteomes" id="UP000828390">
    <property type="component" value="Unassembled WGS sequence"/>
</dbReference>
<evidence type="ECO:0000313" key="2">
    <source>
        <dbReference type="Proteomes" id="UP000828390"/>
    </source>
</evidence>
<keyword evidence="2" id="KW-1185">Reference proteome</keyword>
<dbReference type="AlphaFoldDB" id="A0A9D4MW33"/>
<evidence type="ECO:0000313" key="1">
    <source>
        <dbReference type="EMBL" id="KAH3884977.1"/>
    </source>
</evidence>
<reference evidence="1" key="1">
    <citation type="journal article" date="2019" name="bioRxiv">
        <title>The Genome of the Zebra Mussel, Dreissena polymorpha: A Resource for Invasive Species Research.</title>
        <authorList>
            <person name="McCartney M.A."/>
            <person name="Auch B."/>
            <person name="Kono T."/>
            <person name="Mallez S."/>
            <person name="Zhang Y."/>
            <person name="Obille A."/>
            <person name="Becker A."/>
            <person name="Abrahante J.E."/>
            <person name="Garbe J."/>
            <person name="Badalamenti J.P."/>
            <person name="Herman A."/>
            <person name="Mangelson H."/>
            <person name="Liachko I."/>
            <person name="Sullivan S."/>
            <person name="Sone E.D."/>
            <person name="Koren S."/>
            <person name="Silverstein K.A.T."/>
            <person name="Beckman K.B."/>
            <person name="Gohl D.M."/>
        </authorList>
    </citation>
    <scope>NUCLEOTIDE SEQUENCE</scope>
    <source>
        <strain evidence="1">Duluth1</strain>
        <tissue evidence="1">Whole animal</tissue>
    </source>
</reference>
<sequence>MKVINLSLEKVDIQQLKSCGLELQLQLEQKKLQTSGQEAVILIYKKWTKADSIVTFSWGVLWPSWGCCGLSKE</sequence>
<protein>
    <submittedName>
        <fullName evidence="1">Uncharacterized protein</fullName>
    </submittedName>
</protein>
<comment type="caution">
    <text evidence="1">The sequence shown here is derived from an EMBL/GenBank/DDBJ whole genome shotgun (WGS) entry which is preliminary data.</text>
</comment>
<name>A0A9D4MW33_DREPO</name>
<accession>A0A9D4MW33</accession>
<reference evidence="1" key="2">
    <citation type="submission" date="2020-11" db="EMBL/GenBank/DDBJ databases">
        <authorList>
            <person name="McCartney M.A."/>
            <person name="Auch B."/>
            <person name="Kono T."/>
            <person name="Mallez S."/>
            <person name="Becker A."/>
            <person name="Gohl D.M."/>
            <person name="Silverstein K.A.T."/>
            <person name="Koren S."/>
            <person name="Bechman K.B."/>
            <person name="Herman A."/>
            <person name="Abrahante J.E."/>
            <person name="Garbe J."/>
        </authorList>
    </citation>
    <scope>NUCLEOTIDE SEQUENCE</scope>
    <source>
        <strain evidence="1">Duluth1</strain>
        <tissue evidence="1">Whole animal</tissue>
    </source>
</reference>
<gene>
    <name evidence="1" type="ORF">DPMN_008963</name>
</gene>
<organism evidence="1 2">
    <name type="scientific">Dreissena polymorpha</name>
    <name type="common">Zebra mussel</name>
    <name type="synonym">Mytilus polymorpha</name>
    <dbReference type="NCBI Taxonomy" id="45954"/>
    <lineage>
        <taxon>Eukaryota</taxon>
        <taxon>Metazoa</taxon>
        <taxon>Spiralia</taxon>
        <taxon>Lophotrochozoa</taxon>
        <taxon>Mollusca</taxon>
        <taxon>Bivalvia</taxon>
        <taxon>Autobranchia</taxon>
        <taxon>Heteroconchia</taxon>
        <taxon>Euheterodonta</taxon>
        <taxon>Imparidentia</taxon>
        <taxon>Neoheterodontei</taxon>
        <taxon>Myida</taxon>
        <taxon>Dreissenoidea</taxon>
        <taxon>Dreissenidae</taxon>
        <taxon>Dreissena</taxon>
    </lineage>
</organism>
<proteinExistence type="predicted"/>
<dbReference type="EMBL" id="JAIWYP010000001">
    <property type="protein sequence ID" value="KAH3884977.1"/>
    <property type="molecule type" value="Genomic_DNA"/>
</dbReference>